<dbReference type="GO" id="GO:0005634">
    <property type="term" value="C:nucleus"/>
    <property type="evidence" value="ECO:0007669"/>
    <property type="project" value="UniProtKB-SubCell"/>
</dbReference>
<evidence type="ECO:0000313" key="11">
    <source>
        <dbReference type="EMBL" id="CAB0013519.1"/>
    </source>
</evidence>
<feature type="domain" description="C2H2-type" evidence="10">
    <location>
        <begin position="241"/>
        <end position="263"/>
    </location>
</feature>
<feature type="compositionally biased region" description="Basic and acidic residues" evidence="8">
    <location>
        <begin position="658"/>
        <end position="676"/>
    </location>
</feature>
<dbReference type="InterPro" id="IPR036236">
    <property type="entry name" value="Znf_C2H2_sf"/>
</dbReference>
<keyword evidence="5" id="KW-0862">Zinc</keyword>
<feature type="chain" id="PRO_5026152554" description="C2H2-type domain-containing protein" evidence="9">
    <location>
        <begin position="21"/>
        <end position="716"/>
    </location>
</feature>
<feature type="non-terminal residue" evidence="11">
    <location>
        <position position="716"/>
    </location>
</feature>
<evidence type="ECO:0000256" key="4">
    <source>
        <dbReference type="ARBA" id="ARBA00022771"/>
    </source>
</evidence>
<comment type="subcellular location">
    <subcellularLocation>
        <location evidence="1">Nucleus</location>
    </subcellularLocation>
</comment>
<evidence type="ECO:0000256" key="8">
    <source>
        <dbReference type="SAM" id="MobiDB-lite"/>
    </source>
</evidence>
<feature type="compositionally biased region" description="Low complexity" evidence="8">
    <location>
        <begin position="690"/>
        <end position="699"/>
    </location>
</feature>
<keyword evidence="3" id="KW-0677">Repeat</keyword>
<dbReference type="Pfam" id="PF00096">
    <property type="entry name" value="zf-C2H2"/>
    <property type="match status" value="2"/>
</dbReference>
<dbReference type="AlphaFoldDB" id="A0A6H5HAI2"/>
<proteinExistence type="predicted"/>
<evidence type="ECO:0000256" key="7">
    <source>
        <dbReference type="PROSITE-ProRule" id="PRU00042"/>
    </source>
</evidence>
<dbReference type="OrthoDB" id="6571533at2759"/>
<keyword evidence="2" id="KW-0479">Metal-binding</keyword>
<keyword evidence="6" id="KW-0539">Nucleus</keyword>
<keyword evidence="4 7" id="KW-0863">Zinc-finger</keyword>
<dbReference type="PROSITE" id="PS50157">
    <property type="entry name" value="ZINC_FINGER_C2H2_2"/>
    <property type="match status" value="4"/>
</dbReference>
<dbReference type="InterPro" id="IPR050888">
    <property type="entry name" value="ZnF_C2H2-type_TF"/>
</dbReference>
<evidence type="ECO:0000256" key="2">
    <source>
        <dbReference type="ARBA" id="ARBA00022723"/>
    </source>
</evidence>
<gene>
    <name evidence="11" type="ORF">NTEN_LOCUS18130</name>
</gene>
<evidence type="ECO:0000256" key="5">
    <source>
        <dbReference type="ARBA" id="ARBA00022833"/>
    </source>
</evidence>
<evidence type="ECO:0000259" key="10">
    <source>
        <dbReference type="PROSITE" id="PS50157"/>
    </source>
</evidence>
<feature type="domain" description="C2H2-type" evidence="10">
    <location>
        <begin position="168"/>
        <end position="195"/>
    </location>
</feature>
<dbReference type="Proteomes" id="UP000479000">
    <property type="component" value="Unassembled WGS sequence"/>
</dbReference>
<dbReference type="PANTHER" id="PTHR24406">
    <property type="entry name" value="TRANSCRIPTIONAL REPRESSOR CTCFL-RELATED"/>
    <property type="match status" value="1"/>
</dbReference>
<reference evidence="11 12" key="1">
    <citation type="submission" date="2020-02" db="EMBL/GenBank/DDBJ databases">
        <authorList>
            <person name="Ferguson B K."/>
        </authorList>
    </citation>
    <scope>NUCLEOTIDE SEQUENCE [LARGE SCALE GENOMIC DNA]</scope>
</reference>
<evidence type="ECO:0000256" key="6">
    <source>
        <dbReference type="ARBA" id="ARBA00023242"/>
    </source>
</evidence>
<dbReference type="SUPFAM" id="SSF57667">
    <property type="entry name" value="beta-beta-alpha zinc fingers"/>
    <property type="match status" value="2"/>
</dbReference>
<evidence type="ECO:0000256" key="3">
    <source>
        <dbReference type="ARBA" id="ARBA00022737"/>
    </source>
</evidence>
<feature type="signal peptide" evidence="9">
    <location>
        <begin position="1"/>
        <end position="20"/>
    </location>
</feature>
<dbReference type="Gene3D" id="3.30.160.60">
    <property type="entry name" value="Classic Zinc Finger"/>
    <property type="match status" value="3"/>
</dbReference>
<feature type="region of interest" description="Disordered" evidence="8">
    <location>
        <begin position="626"/>
        <end position="716"/>
    </location>
</feature>
<dbReference type="EMBL" id="CADCXU010026812">
    <property type="protein sequence ID" value="CAB0013519.1"/>
    <property type="molecule type" value="Genomic_DNA"/>
</dbReference>
<keyword evidence="12" id="KW-1185">Reference proteome</keyword>
<sequence length="716" mass="81410">MVQYNQFVILIWWLARPIHADDWCSPKLSCFIDNRLVGNTMCIYPDRFNSSNCKNLTNVQSDSRRQSIVSNVNSARLAFSAGRVPGWPSASNMRRSVFKINKTLGIRGGYDKFYELLLSRRRTSADGLELPWTAPPRPFFGDNAGAYMPRVHGRLPLVVLGPRRLNIHGCPTCGREYRYKRNLVYHIRHECGQKPKHKCPHCDHVTKHKGSLKKHISSNRFGDLKKVRRLHLLRFIAGLKYKCKLCGKHYSHRQSLFRHKKFQCDGAANLFTCSDCGRAYRYKISLNRHIRYECQKEPKFFCNLCPYKAKHKSSLKSHVFTRHRDLTSALALARLTCNKCGKVFRHYQNLWTHRKYVCGLAPKFSCHLCPYKAKLKVCLKQHYMNKHRDAMNLPKFFLNAVSSSPPVQSSTDQRTYKDVEKKRFNQRRFSSLKLFWRTLIFNTDDEVTIVPASSKTSIVGTRLDEEEASFSIHRLTGEGGVKSHDVPEILEAVVTGSKSGGDQQDESSNALSKEEALALLQSLRIVRVSPKKPDVESHWAPSDDVVEQELSYGDPMPSGSGENASDSSKIDLDEPREEGAFVVRDGKVLNVCHICSYESTVTSNFKRHLLVKHGLVENVKLFPKRKKPRYRKGKGDADDADNADDGDGKKSRIAKPKRSGEKAKKQEISFDAERPAVDSSVPPARKHTQISIGSISISGMNVSMRLNRTSARTART</sequence>
<keyword evidence="9" id="KW-0732">Signal</keyword>
<feature type="domain" description="C2H2-type" evidence="10">
    <location>
        <begin position="271"/>
        <end position="298"/>
    </location>
</feature>
<dbReference type="InterPro" id="IPR013087">
    <property type="entry name" value="Znf_C2H2_type"/>
</dbReference>
<organism evidence="11 12">
    <name type="scientific">Nesidiocoris tenuis</name>
    <dbReference type="NCBI Taxonomy" id="355587"/>
    <lineage>
        <taxon>Eukaryota</taxon>
        <taxon>Metazoa</taxon>
        <taxon>Ecdysozoa</taxon>
        <taxon>Arthropoda</taxon>
        <taxon>Hexapoda</taxon>
        <taxon>Insecta</taxon>
        <taxon>Pterygota</taxon>
        <taxon>Neoptera</taxon>
        <taxon>Paraneoptera</taxon>
        <taxon>Hemiptera</taxon>
        <taxon>Heteroptera</taxon>
        <taxon>Panheteroptera</taxon>
        <taxon>Cimicomorpha</taxon>
        <taxon>Miridae</taxon>
        <taxon>Dicyphina</taxon>
        <taxon>Nesidiocoris</taxon>
    </lineage>
</organism>
<name>A0A6H5HAI2_9HEMI</name>
<evidence type="ECO:0000313" key="12">
    <source>
        <dbReference type="Proteomes" id="UP000479000"/>
    </source>
</evidence>
<feature type="region of interest" description="Disordered" evidence="8">
    <location>
        <begin position="533"/>
        <end position="575"/>
    </location>
</feature>
<dbReference type="SMART" id="SM00355">
    <property type="entry name" value="ZnF_C2H2"/>
    <property type="match status" value="8"/>
</dbReference>
<feature type="domain" description="C2H2-type" evidence="10">
    <location>
        <begin position="335"/>
        <end position="362"/>
    </location>
</feature>
<evidence type="ECO:0000256" key="9">
    <source>
        <dbReference type="SAM" id="SignalP"/>
    </source>
</evidence>
<accession>A0A6H5HAI2</accession>
<evidence type="ECO:0000256" key="1">
    <source>
        <dbReference type="ARBA" id="ARBA00004123"/>
    </source>
</evidence>
<feature type="compositionally biased region" description="Polar residues" evidence="8">
    <location>
        <begin position="700"/>
        <end position="716"/>
    </location>
</feature>
<dbReference type="GO" id="GO:0008270">
    <property type="term" value="F:zinc ion binding"/>
    <property type="evidence" value="ECO:0007669"/>
    <property type="project" value="UniProtKB-KW"/>
</dbReference>
<protein>
    <recommendedName>
        <fullName evidence="10">C2H2-type domain-containing protein</fullName>
    </recommendedName>
</protein>